<dbReference type="Pfam" id="PF00440">
    <property type="entry name" value="TetR_N"/>
    <property type="match status" value="1"/>
</dbReference>
<dbReference type="EMBL" id="JACHVT010000001">
    <property type="protein sequence ID" value="MBB2985334.1"/>
    <property type="molecule type" value="Genomic_DNA"/>
</dbReference>
<dbReference type="RefSeq" id="WP_184507641.1">
    <property type="nucleotide sequence ID" value="NZ_JACHVT010000001.1"/>
</dbReference>
<dbReference type="InterPro" id="IPR050109">
    <property type="entry name" value="HTH-type_TetR-like_transc_reg"/>
</dbReference>
<dbReference type="PROSITE" id="PS50977">
    <property type="entry name" value="HTH_TETR_2"/>
    <property type="match status" value="1"/>
</dbReference>
<feature type="DNA-binding region" description="H-T-H motif" evidence="2">
    <location>
        <begin position="34"/>
        <end position="53"/>
    </location>
</feature>
<dbReference type="SUPFAM" id="SSF46689">
    <property type="entry name" value="Homeodomain-like"/>
    <property type="match status" value="1"/>
</dbReference>
<protein>
    <submittedName>
        <fullName evidence="4">AcrR family transcriptional regulator</fullName>
    </submittedName>
</protein>
<accession>A0A839PR88</accession>
<reference evidence="4 5" key="1">
    <citation type="submission" date="2020-08" db="EMBL/GenBank/DDBJ databases">
        <title>Genomic Encyclopedia of Type Strains, Phase IV (KMG-V): Genome sequencing to study the core and pangenomes of soil and plant-associated prokaryotes.</title>
        <authorList>
            <person name="Whitman W."/>
        </authorList>
    </citation>
    <scope>NUCLEOTIDE SEQUENCE [LARGE SCALE GENOMIC DNA]</scope>
    <source>
        <strain evidence="4 5">B3ACCR2</strain>
    </source>
</reference>
<dbReference type="PANTHER" id="PTHR30055:SF241">
    <property type="entry name" value="TRANSCRIPTIONAL REGULATORY PROTEIN"/>
    <property type="match status" value="1"/>
</dbReference>
<dbReference type="Proteomes" id="UP000590811">
    <property type="component" value="Unassembled WGS sequence"/>
</dbReference>
<dbReference type="SUPFAM" id="SSF48498">
    <property type="entry name" value="Tetracyclin repressor-like, C-terminal domain"/>
    <property type="match status" value="1"/>
</dbReference>
<dbReference type="InterPro" id="IPR036271">
    <property type="entry name" value="Tet_transcr_reg_TetR-rel_C_sf"/>
</dbReference>
<evidence type="ECO:0000313" key="4">
    <source>
        <dbReference type="EMBL" id="MBB2985334.1"/>
    </source>
</evidence>
<dbReference type="GO" id="GO:0000976">
    <property type="term" value="F:transcription cis-regulatory region binding"/>
    <property type="evidence" value="ECO:0007669"/>
    <property type="project" value="TreeGrafter"/>
</dbReference>
<dbReference type="PRINTS" id="PR00455">
    <property type="entry name" value="HTHTETR"/>
</dbReference>
<name>A0A839PR88_9MICO</name>
<dbReference type="InterPro" id="IPR009057">
    <property type="entry name" value="Homeodomain-like_sf"/>
</dbReference>
<sequence length="209" mass="22535">MPSVTPSPRRSVTRERVLTAASEVFAEKGFGGASVEDICERAGFTRGAFYSNFASKDELVLGLSRQHAEATVARIRTAASRPDSTPDDVIRDVFAALSDDARRNDRWLVLTTEFTLHAIRNRGARRAWVSRQREIRSALVEVVDEAVAARGLTLPMPTEVFVRAAMALANGSATQRLVEPGALEQGELERTVLPVLLAGGGGHGHDTGA</sequence>
<keyword evidence="1 2" id="KW-0238">DNA-binding</keyword>
<gene>
    <name evidence="4" type="ORF">FHW14_000474</name>
</gene>
<dbReference type="Gene3D" id="1.10.357.10">
    <property type="entry name" value="Tetracycline Repressor, domain 2"/>
    <property type="match status" value="1"/>
</dbReference>
<dbReference type="InterPro" id="IPR001647">
    <property type="entry name" value="HTH_TetR"/>
</dbReference>
<feature type="domain" description="HTH tetR-type" evidence="3">
    <location>
        <begin position="11"/>
        <end position="71"/>
    </location>
</feature>
<dbReference type="GO" id="GO:0003700">
    <property type="term" value="F:DNA-binding transcription factor activity"/>
    <property type="evidence" value="ECO:0007669"/>
    <property type="project" value="TreeGrafter"/>
</dbReference>
<evidence type="ECO:0000259" key="3">
    <source>
        <dbReference type="PROSITE" id="PS50977"/>
    </source>
</evidence>
<evidence type="ECO:0000256" key="2">
    <source>
        <dbReference type="PROSITE-ProRule" id="PRU00335"/>
    </source>
</evidence>
<organism evidence="4 5">
    <name type="scientific">Terracoccus luteus</name>
    <dbReference type="NCBI Taxonomy" id="53356"/>
    <lineage>
        <taxon>Bacteria</taxon>
        <taxon>Bacillati</taxon>
        <taxon>Actinomycetota</taxon>
        <taxon>Actinomycetes</taxon>
        <taxon>Micrococcales</taxon>
        <taxon>Intrasporangiaceae</taxon>
        <taxon>Terracoccus</taxon>
    </lineage>
</organism>
<comment type="caution">
    <text evidence="4">The sequence shown here is derived from an EMBL/GenBank/DDBJ whole genome shotgun (WGS) entry which is preliminary data.</text>
</comment>
<evidence type="ECO:0000313" key="5">
    <source>
        <dbReference type="Proteomes" id="UP000590811"/>
    </source>
</evidence>
<dbReference type="AlphaFoldDB" id="A0A839PR88"/>
<dbReference type="PANTHER" id="PTHR30055">
    <property type="entry name" value="HTH-TYPE TRANSCRIPTIONAL REGULATOR RUTR"/>
    <property type="match status" value="1"/>
</dbReference>
<proteinExistence type="predicted"/>
<evidence type="ECO:0000256" key="1">
    <source>
        <dbReference type="ARBA" id="ARBA00023125"/>
    </source>
</evidence>